<keyword evidence="9" id="KW-1185">Reference proteome</keyword>
<evidence type="ECO:0000256" key="2">
    <source>
        <dbReference type="ARBA" id="ARBA00022630"/>
    </source>
</evidence>
<accession>A0AAV2QSC6</accession>
<evidence type="ECO:0000256" key="3">
    <source>
        <dbReference type="ARBA" id="ARBA00022827"/>
    </source>
</evidence>
<dbReference type="EMBL" id="CAXKWB010009410">
    <property type="protein sequence ID" value="CAL4094654.1"/>
    <property type="molecule type" value="Genomic_DNA"/>
</dbReference>
<evidence type="ECO:0000313" key="8">
    <source>
        <dbReference type="EMBL" id="CAL4094654.1"/>
    </source>
</evidence>
<keyword evidence="6" id="KW-0862">Zinc</keyword>
<evidence type="ECO:0000313" key="9">
    <source>
        <dbReference type="Proteomes" id="UP001497623"/>
    </source>
</evidence>
<sequence>IMMSCVIPRYFLVNPQPLPNIVGRALTGQVHYVSATYVYIYTSKYKLKDYTYVCTLMINHFYVPFVVEDFGICRRCPVVRSHMISAIATMDRGVFEICTLIRIHVDCPVSRCDKKFREEFHLVIHSITHTDEKPFPCSHWVYNIISIIINMHKDVPITCRFLARIAISSVCLIRSGGIKMQLIRTLVAPLKRFFGKNLPFQPILLRIYQRHICRTVLIKKKMPKNTTYTKIILLTAYHSIIKVYFKNAHNYSSLMPKPKKWTGPLMYDYGMDVPVNILPQSMTSEAKRFYWTNCFKLCQSEQISSSENGKIPENLLSVSLLEGDKENQWAIKTDENEKIDCGLILRSIGYKSTQIDADLPFDKKMGIIPNKGGRVIDHPGLYVSGWVGTGPVGVILSTMTSGFTTGKQVVEDLISSAASAGNGVNKEGSIIIKQILKDKGIQSVSFSEWCQLDDYEKSFGKDLKKPREKITSVEKMLQIINNVIHQ</sequence>
<dbReference type="GO" id="GO:0008270">
    <property type="term" value="F:zinc ion binding"/>
    <property type="evidence" value="ECO:0007669"/>
    <property type="project" value="UniProtKB-KW"/>
</dbReference>
<evidence type="ECO:0000256" key="5">
    <source>
        <dbReference type="ARBA" id="ARBA00023002"/>
    </source>
</evidence>
<dbReference type="InterPro" id="IPR055275">
    <property type="entry name" value="Ferredox_Rdtase"/>
</dbReference>
<gene>
    <name evidence="8" type="ORF">MNOR_LOCUS15198</name>
</gene>
<dbReference type="Gene3D" id="3.30.160.60">
    <property type="entry name" value="Classic Zinc Finger"/>
    <property type="match status" value="1"/>
</dbReference>
<comment type="cofactor">
    <cofactor evidence="1">
        <name>FAD</name>
        <dbReference type="ChEBI" id="CHEBI:57692"/>
    </cofactor>
</comment>
<keyword evidence="6" id="KW-0863">Zinc-finger</keyword>
<dbReference type="PROSITE" id="PS50157">
    <property type="entry name" value="ZINC_FINGER_C2H2_2"/>
    <property type="match status" value="1"/>
</dbReference>
<dbReference type="AlphaFoldDB" id="A0AAV2QSC6"/>
<keyword evidence="4" id="KW-0521">NADP</keyword>
<dbReference type="InterPro" id="IPR013087">
    <property type="entry name" value="Znf_C2H2_type"/>
</dbReference>
<feature type="non-terminal residue" evidence="8">
    <location>
        <position position="1"/>
    </location>
</feature>
<keyword evidence="3" id="KW-0274">FAD</keyword>
<dbReference type="PANTHER" id="PTHR48467:SF1">
    <property type="entry name" value="GLUTAMATE SYNTHASE 1 [NADH], CHLOROPLASTIC-LIKE"/>
    <property type="match status" value="1"/>
</dbReference>
<evidence type="ECO:0000256" key="1">
    <source>
        <dbReference type="ARBA" id="ARBA00001974"/>
    </source>
</evidence>
<dbReference type="PANTHER" id="PTHR48467">
    <property type="entry name" value="GLUTAMATE SYNTHASE 1 [NADH], CHLOROPLASTIC-LIKE"/>
    <property type="match status" value="1"/>
</dbReference>
<feature type="domain" description="C2H2-type" evidence="7">
    <location>
        <begin position="105"/>
        <end position="134"/>
    </location>
</feature>
<feature type="non-terminal residue" evidence="8">
    <location>
        <position position="486"/>
    </location>
</feature>
<comment type="caution">
    <text evidence="8">The sequence shown here is derived from an EMBL/GenBank/DDBJ whole genome shotgun (WGS) entry which is preliminary data.</text>
</comment>
<keyword evidence="6" id="KW-0479">Metal-binding</keyword>
<reference evidence="8 9" key="1">
    <citation type="submission" date="2024-05" db="EMBL/GenBank/DDBJ databases">
        <authorList>
            <person name="Wallberg A."/>
        </authorList>
    </citation>
    <scope>NUCLEOTIDE SEQUENCE [LARGE SCALE GENOMIC DNA]</scope>
</reference>
<dbReference type="Gene3D" id="3.40.50.720">
    <property type="entry name" value="NAD(P)-binding Rossmann-like Domain"/>
    <property type="match status" value="1"/>
</dbReference>
<dbReference type="InterPro" id="IPR036236">
    <property type="entry name" value="Znf_C2H2_sf"/>
</dbReference>
<protein>
    <recommendedName>
        <fullName evidence="7">C2H2-type domain-containing protein</fullName>
    </recommendedName>
</protein>
<dbReference type="PROSITE" id="PS00028">
    <property type="entry name" value="ZINC_FINGER_C2H2_1"/>
    <property type="match status" value="1"/>
</dbReference>
<evidence type="ECO:0000256" key="6">
    <source>
        <dbReference type="PROSITE-ProRule" id="PRU00042"/>
    </source>
</evidence>
<dbReference type="Proteomes" id="UP001497623">
    <property type="component" value="Unassembled WGS sequence"/>
</dbReference>
<keyword evidence="2" id="KW-0285">Flavoprotein</keyword>
<evidence type="ECO:0000259" key="7">
    <source>
        <dbReference type="PROSITE" id="PS50157"/>
    </source>
</evidence>
<dbReference type="SUPFAM" id="SSF57667">
    <property type="entry name" value="beta-beta-alpha zinc fingers"/>
    <property type="match status" value="1"/>
</dbReference>
<keyword evidence="5" id="KW-0560">Oxidoreductase</keyword>
<evidence type="ECO:0000256" key="4">
    <source>
        <dbReference type="ARBA" id="ARBA00022857"/>
    </source>
</evidence>
<dbReference type="GO" id="GO:0016491">
    <property type="term" value="F:oxidoreductase activity"/>
    <property type="evidence" value="ECO:0007669"/>
    <property type="project" value="UniProtKB-KW"/>
</dbReference>
<name>A0AAV2QSC6_MEGNR</name>
<proteinExistence type="predicted"/>
<organism evidence="8 9">
    <name type="scientific">Meganyctiphanes norvegica</name>
    <name type="common">Northern krill</name>
    <name type="synonym">Thysanopoda norvegica</name>
    <dbReference type="NCBI Taxonomy" id="48144"/>
    <lineage>
        <taxon>Eukaryota</taxon>
        <taxon>Metazoa</taxon>
        <taxon>Ecdysozoa</taxon>
        <taxon>Arthropoda</taxon>
        <taxon>Crustacea</taxon>
        <taxon>Multicrustacea</taxon>
        <taxon>Malacostraca</taxon>
        <taxon>Eumalacostraca</taxon>
        <taxon>Eucarida</taxon>
        <taxon>Euphausiacea</taxon>
        <taxon>Euphausiidae</taxon>
        <taxon>Meganyctiphanes</taxon>
    </lineage>
</organism>